<dbReference type="Gene3D" id="1.10.12.10">
    <property type="entry name" value="Lyase 2-enoyl-coa Hydratase, Chain A, domain 2"/>
    <property type="match status" value="1"/>
</dbReference>
<evidence type="ECO:0000313" key="4">
    <source>
        <dbReference type="EMBL" id="GIL40520.1"/>
    </source>
</evidence>
<evidence type="ECO:0000256" key="1">
    <source>
        <dbReference type="ARBA" id="ARBA00005254"/>
    </source>
</evidence>
<keyword evidence="2" id="KW-0456">Lyase</keyword>
<comment type="caution">
    <text evidence="4">The sequence shown here is derived from an EMBL/GenBank/DDBJ whole genome shotgun (WGS) entry which is preliminary data.</text>
</comment>
<sequence>MTQTPVYLHAEGEVAHLVLNRPERRNALSRAMWRSIADLVQRVAEDKKLKVLVVRGADSSAFAAGADISEFDEVYATEESTREYSEGIAAAMRALVELDKATVAMIQGPCVGGGCALALACDVRFADRSARLGITPAKLGLAYTLEDTKRLVDVVGPSVAKDILFTGRIADAEEAYRIGLIDRLYGPSELADQTRSWAADVAAASQFSVRMVKRTVRRILNGQTEDDSATRRDFFDAFRSPDFAEGTAAFLEKRKPRFPYA</sequence>
<dbReference type="CDD" id="cd06558">
    <property type="entry name" value="crotonase-like"/>
    <property type="match status" value="1"/>
</dbReference>
<dbReference type="InterPro" id="IPR029045">
    <property type="entry name" value="ClpP/crotonase-like_dom_sf"/>
</dbReference>
<comment type="similarity">
    <text evidence="1 3">Belongs to the enoyl-CoA hydratase/isomerase family.</text>
</comment>
<name>A0A8S8XHD6_9PROT</name>
<dbReference type="SUPFAM" id="SSF52096">
    <property type="entry name" value="ClpP/crotonase"/>
    <property type="match status" value="1"/>
</dbReference>
<dbReference type="InterPro" id="IPR001753">
    <property type="entry name" value="Enoyl-CoA_hydra/iso"/>
</dbReference>
<dbReference type="Gene3D" id="3.90.226.10">
    <property type="entry name" value="2-enoyl-CoA Hydratase, Chain A, domain 1"/>
    <property type="match status" value="1"/>
</dbReference>
<keyword evidence="5" id="KW-1185">Reference proteome</keyword>
<accession>A0A8S8XHD6</accession>
<dbReference type="EMBL" id="BOPV01000001">
    <property type="protein sequence ID" value="GIL40520.1"/>
    <property type="molecule type" value="Genomic_DNA"/>
</dbReference>
<dbReference type="InterPro" id="IPR018376">
    <property type="entry name" value="Enoyl-CoA_hyd/isom_CS"/>
</dbReference>
<organism evidence="4 5">
    <name type="scientific">Roseiterribacter gracilis</name>
    <dbReference type="NCBI Taxonomy" id="2812848"/>
    <lineage>
        <taxon>Bacteria</taxon>
        <taxon>Pseudomonadati</taxon>
        <taxon>Pseudomonadota</taxon>
        <taxon>Alphaproteobacteria</taxon>
        <taxon>Rhodospirillales</taxon>
        <taxon>Roseiterribacteraceae</taxon>
        <taxon>Roseiterribacter</taxon>
    </lineage>
</organism>
<gene>
    <name evidence="4" type="primary">paaG_2</name>
    <name evidence="4" type="ORF">TMPK1_27570</name>
</gene>
<dbReference type="PANTHER" id="PTHR11941:SF54">
    <property type="entry name" value="ENOYL-COA HYDRATASE, MITOCHONDRIAL"/>
    <property type="match status" value="1"/>
</dbReference>
<dbReference type="GO" id="GO:0016829">
    <property type="term" value="F:lyase activity"/>
    <property type="evidence" value="ECO:0007669"/>
    <property type="project" value="UniProtKB-KW"/>
</dbReference>
<dbReference type="AlphaFoldDB" id="A0A8S8XHD6"/>
<evidence type="ECO:0000256" key="2">
    <source>
        <dbReference type="ARBA" id="ARBA00023239"/>
    </source>
</evidence>
<reference evidence="4" key="1">
    <citation type="submission" date="2021-02" db="EMBL/GenBank/DDBJ databases">
        <title>Genome sequence of Rhodospirillales sp. strain TMPK1 isolated from soil.</title>
        <authorList>
            <person name="Nakai R."/>
            <person name="Kusada H."/>
            <person name="Tamaki H."/>
        </authorList>
    </citation>
    <scope>NUCLEOTIDE SEQUENCE</scope>
    <source>
        <strain evidence="4">TMPK1</strain>
    </source>
</reference>
<evidence type="ECO:0000313" key="5">
    <source>
        <dbReference type="Proteomes" id="UP000681075"/>
    </source>
</evidence>
<dbReference type="Pfam" id="PF00378">
    <property type="entry name" value="ECH_1"/>
    <property type="match status" value="1"/>
</dbReference>
<dbReference type="RefSeq" id="WP_420243620.1">
    <property type="nucleotide sequence ID" value="NZ_BOPV01000001.1"/>
</dbReference>
<proteinExistence type="inferred from homology"/>
<dbReference type="GO" id="GO:0006635">
    <property type="term" value="P:fatty acid beta-oxidation"/>
    <property type="evidence" value="ECO:0007669"/>
    <property type="project" value="TreeGrafter"/>
</dbReference>
<dbReference type="InterPro" id="IPR014748">
    <property type="entry name" value="Enoyl-CoA_hydra_C"/>
</dbReference>
<evidence type="ECO:0000256" key="3">
    <source>
        <dbReference type="RuleBase" id="RU003707"/>
    </source>
</evidence>
<dbReference type="PANTHER" id="PTHR11941">
    <property type="entry name" value="ENOYL-COA HYDRATASE-RELATED"/>
    <property type="match status" value="1"/>
</dbReference>
<dbReference type="Proteomes" id="UP000681075">
    <property type="component" value="Unassembled WGS sequence"/>
</dbReference>
<protein>
    <submittedName>
        <fullName evidence="4">Enoyl-CoA hydratase</fullName>
    </submittedName>
</protein>
<dbReference type="PROSITE" id="PS00166">
    <property type="entry name" value="ENOYL_COA_HYDRATASE"/>
    <property type="match status" value="1"/>
</dbReference>